<dbReference type="CDD" id="cd01324">
    <property type="entry name" value="cbb3_Oxidase_CcoQ"/>
    <property type="match status" value="1"/>
</dbReference>
<feature type="transmembrane region" description="Helical" evidence="1">
    <location>
        <begin position="14"/>
        <end position="31"/>
    </location>
</feature>
<keyword evidence="3" id="KW-1185">Reference proteome</keyword>
<evidence type="ECO:0000313" key="2">
    <source>
        <dbReference type="EMBL" id="MCR8826710.1"/>
    </source>
</evidence>
<organism evidence="2 3">
    <name type="scientific">Pseudosulfitobacter koreensis</name>
    <dbReference type="NCBI Taxonomy" id="2968472"/>
    <lineage>
        <taxon>Bacteria</taxon>
        <taxon>Pseudomonadati</taxon>
        <taxon>Pseudomonadota</taxon>
        <taxon>Alphaproteobacteria</taxon>
        <taxon>Rhodobacterales</taxon>
        <taxon>Roseobacteraceae</taxon>
        <taxon>Pseudosulfitobacter</taxon>
    </lineage>
</organism>
<dbReference type="Pfam" id="PF05545">
    <property type="entry name" value="FixQ"/>
    <property type="match status" value="1"/>
</dbReference>
<dbReference type="RefSeq" id="WP_258294431.1">
    <property type="nucleotide sequence ID" value="NZ_JANKJG010000005.1"/>
</dbReference>
<evidence type="ECO:0000313" key="3">
    <source>
        <dbReference type="Proteomes" id="UP001165396"/>
    </source>
</evidence>
<sequence length="67" mass="7445">MDTYSFLRQLADSWVLLAMFGFFVAVILWAFRPGGGATYDSIANIPLRDDATLRDTRSPTEKGATDD</sequence>
<keyword evidence="1" id="KW-0472">Membrane</keyword>
<proteinExistence type="predicted"/>
<accession>A0ABT1Z0P7</accession>
<dbReference type="EMBL" id="JANKJG010000005">
    <property type="protein sequence ID" value="MCR8826710.1"/>
    <property type="molecule type" value="Genomic_DNA"/>
</dbReference>
<protein>
    <submittedName>
        <fullName evidence="2">Cbb3-type cytochrome c oxidase subunit 3</fullName>
    </submittedName>
</protein>
<keyword evidence="1" id="KW-1133">Transmembrane helix</keyword>
<gene>
    <name evidence="2" type="ORF">NTA49_09190</name>
</gene>
<comment type="caution">
    <text evidence="2">The sequence shown here is derived from an EMBL/GenBank/DDBJ whole genome shotgun (WGS) entry which is preliminary data.</text>
</comment>
<name>A0ABT1Z0P7_9RHOB</name>
<dbReference type="InterPro" id="IPR008621">
    <property type="entry name" value="Cbb3-typ_cyt_oxidase_comp"/>
</dbReference>
<evidence type="ECO:0000256" key="1">
    <source>
        <dbReference type="SAM" id="Phobius"/>
    </source>
</evidence>
<reference evidence="2" key="1">
    <citation type="submission" date="2022-07" db="EMBL/GenBank/DDBJ databases">
        <title>Pseudosulfitobacter sp. strain AP-MA-4, whole genome sequence.</title>
        <authorList>
            <person name="Jiang Y."/>
        </authorList>
    </citation>
    <scope>NUCLEOTIDE SEQUENCE</scope>
    <source>
        <strain evidence="2">AP-MA-4</strain>
    </source>
</reference>
<keyword evidence="1" id="KW-0812">Transmembrane</keyword>
<dbReference type="Proteomes" id="UP001165396">
    <property type="component" value="Unassembled WGS sequence"/>
</dbReference>